<gene>
    <name evidence="1" type="primary">18</name>
    <name evidence="1" type="ORF">HSTV1_18</name>
</gene>
<evidence type="ECO:0008006" key="3">
    <source>
        <dbReference type="Google" id="ProtNLM"/>
    </source>
</evidence>
<protein>
    <recommendedName>
        <fullName evidence="3">GIY-YIG domain-containing protein</fullName>
    </recommendedName>
</protein>
<keyword evidence="2" id="KW-1185">Reference proteome</keyword>
<accession>R9QT37</accession>
<proteinExistence type="predicted"/>
<sequence length="136" mass="14807">MTMQETDLTETLDRRGQLDAARGPGCYALAVDTPDAADAVARQWREVHDAMPSGLCDRVADADTVLYVGASKTVYDRLCDHCGDKRKAAFLEVFPPTDLHSLWPKASADVAFMEEAAVGRALSGPTTRCWTDGELM</sequence>
<dbReference type="RefSeq" id="YP_008083068.1">
    <property type="nucleotide sequence ID" value="NC_021471.1"/>
</dbReference>
<dbReference type="GeneID" id="16151500"/>
<organism evidence="1 2">
    <name type="scientific">Haloarcula sinaiiensis tailed virus 1</name>
    <dbReference type="NCBI Taxonomy" id="1262530"/>
    <lineage>
        <taxon>Viruses</taxon>
        <taxon>Duplodnaviria</taxon>
        <taxon>Heunggongvirae</taxon>
        <taxon>Uroviricota</taxon>
        <taxon>Caudoviricetes</taxon>
        <taxon>Kirjokansivirales</taxon>
        <taxon>Shortaselviridae</taxon>
        <taxon>Lonfivirus</taxon>
        <taxon>Lonfivirus codicilli</taxon>
        <taxon>Lonfivirus HSTV1</taxon>
    </lineage>
</organism>
<evidence type="ECO:0000313" key="1">
    <source>
        <dbReference type="EMBL" id="AGC34563.1"/>
    </source>
</evidence>
<dbReference type="Proteomes" id="UP000014319">
    <property type="component" value="Genome"/>
</dbReference>
<evidence type="ECO:0000313" key="2">
    <source>
        <dbReference type="Proteomes" id="UP000014319"/>
    </source>
</evidence>
<reference evidence="1 2" key="1">
    <citation type="journal article" date="2013" name="Proc. Natl. Acad. Sci. U.S.A.">
        <title>Structure of the archaeal head-tailed virus HSTV-1 completes the HK97 fold story.</title>
        <authorList>
            <person name="Pietila M.K."/>
            <person name="Laurinmaki P."/>
            <person name="Russell D.A."/>
            <person name="Ko C.C."/>
            <person name="Jacobs-Sera D."/>
            <person name="Hendrix R.W."/>
            <person name="Bamford D.H."/>
            <person name="Butcher S.J."/>
        </authorList>
    </citation>
    <scope>NUCLEOTIDE SEQUENCE [LARGE SCALE GENOMIC DNA]</scope>
</reference>
<dbReference type="EMBL" id="KC117378">
    <property type="protein sequence ID" value="AGC34563.1"/>
    <property type="molecule type" value="Genomic_DNA"/>
</dbReference>
<name>R9QT37_9CAUD</name>
<dbReference type="KEGG" id="vg:16151500"/>
<dbReference type="OrthoDB" id="35692at10239"/>